<accession>A0A9P9BW12</accession>
<keyword evidence="9" id="KW-1185">Reference proteome</keyword>
<feature type="region of interest" description="Disordered" evidence="7">
    <location>
        <begin position="514"/>
        <end position="561"/>
    </location>
</feature>
<dbReference type="Pfam" id="PF00400">
    <property type="entry name" value="WD40"/>
    <property type="match status" value="3"/>
</dbReference>
<comment type="subunit">
    <text evidence="5">Interacts with creB.</text>
</comment>
<dbReference type="GO" id="GO:0032153">
    <property type="term" value="C:cell division site"/>
    <property type="evidence" value="ECO:0007669"/>
    <property type="project" value="TreeGrafter"/>
</dbReference>
<dbReference type="PANTHER" id="PTHR14107:SF16">
    <property type="entry name" value="AT02583P"/>
    <property type="match status" value="1"/>
</dbReference>
<dbReference type="GeneID" id="70187377"/>
<dbReference type="AlphaFoldDB" id="A0A9P9BW12"/>
<dbReference type="InterPro" id="IPR001680">
    <property type="entry name" value="WD40_rpt"/>
</dbReference>
<comment type="caution">
    <text evidence="8">The sequence shown here is derived from an EMBL/GenBank/DDBJ whole genome shotgun (WGS) entry which is preliminary data.</text>
</comment>
<dbReference type="SMART" id="SM00320">
    <property type="entry name" value="WD40"/>
    <property type="match status" value="5"/>
</dbReference>
<dbReference type="InterPro" id="IPR036322">
    <property type="entry name" value="WD40_repeat_dom_sf"/>
</dbReference>
<feature type="compositionally biased region" description="Polar residues" evidence="7">
    <location>
        <begin position="517"/>
        <end position="533"/>
    </location>
</feature>
<name>A0A9P9BW12_9PEZI</name>
<sequence length="612" mass="67612">MFVLPPPPRYPTQAAYNAAVAAGHAAPMIETNNILSNPEDQFLAGEGTYILKEDMLLATPPPHPSEAPVINPNPLATTPQPASTGTKLSLVNLEHKSPPAAFYKFMADSTISSTIAEHPNEGRYSGEAKISSDGSLRAAGSTSDAGRPAQLHGMSTPAFGDGNALLIPEKTKDLNKRRKPKNNMTKSNSSFISRVIINESITKKLAERPSDGVFAFTNVNRAFQWLDITSATKADYLTKILFTKAHCLSHDVNMVTKSSTHIDVIMGFSTGEIIWWEPISQRYTRLNKNGVINKTPVSQIRWIPGAENLFMAAHMDGSLVVYDKEKEDAIFNPDEERLLEANGEEASIQAPQFKRAIQIQKSIHSKNQKTNPSAVWKLSNQRINAFAFSPDNRHLAVVKEDGTLRIIDYLKEELLGIYNAYYGGLTCVCWSPDGKYVLTGGQDDLISIWCPSEGTIIARCQGHQSWVTAVEFDPWRCDEKNYRFGSVGEDCRLCLWDFNVGMLHRPKATARHRESISSKFTTLQRAETQGTNGSRDRSGSIATANGDDEDDNSIDHPVEPRARIAILPPVMTKAADKDPLSWLAFTEDSIMTSCAKGHIRTWNRPTEPPTQA</sequence>
<dbReference type="GO" id="GO:0045013">
    <property type="term" value="P:carbon catabolite repression of transcription"/>
    <property type="evidence" value="ECO:0007669"/>
    <property type="project" value="TreeGrafter"/>
</dbReference>
<evidence type="ECO:0000256" key="1">
    <source>
        <dbReference type="ARBA" id="ARBA00022574"/>
    </source>
</evidence>
<dbReference type="Gene3D" id="2.130.10.10">
    <property type="entry name" value="YVTN repeat-like/Quinoprotein amine dehydrogenase"/>
    <property type="match status" value="1"/>
</dbReference>
<dbReference type="EMBL" id="JAGTJQ010000001">
    <property type="protein sequence ID" value="KAH7040317.1"/>
    <property type="molecule type" value="Genomic_DNA"/>
</dbReference>
<evidence type="ECO:0000313" key="9">
    <source>
        <dbReference type="Proteomes" id="UP000756346"/>
    </source>
</evidence>
<comment type="similarity">
    <text evidence="4">Belongs to the WD repeat creC family.</text>
</comment>
<dbReference type="RefSeq" id="XP_046018372.1">
    <property type="nucleotide sequence ID" value="XM_046157831.1"/>
</dbReference>
<keyword evidence="1 6" id="KW-0853">WD repeat</keyword>
<gene>
    <name evidence="8" type="ORF">B0I36DRAFT_357632</name>
</gene>
<organism evidence="8 9">
    <name type="scientific">Microdochium trichocladiopsis</name>
    <dbReference type="NCBI Taxonomy" id="1682393"/>
    <lineage>
        <taxon>Eukaryota</taxon>
        <taxon>Fungi</taxon>
        <taxon>Dikarya</taxon>
        <taxon>Ascomycota</taxon>
        <taxon>Pezizomycotina</taxon>
        <taxon>Sordariomycetes</taxon>
        <taxon>Xylariomycetidae</taxon>
        <taxon>Xylariales</taxon>
        <taxon>Microdochiaceae</taxon>
        <taxon>Microdochium</taxon>
    </lineage>
</organism>
<feature type="repeat" description="WD" evidence="6">
    <location>
        <begin position="418"/>
        <end position="449"/>
    </location>
</feature>
<dbReference type="PANTHER" id="PTHR14107">
    <property type="entry name" value="WD REPEAT PROTEIN"/>
    <property type="match status" value="1"/>
</dbReference>
<protein>
    <submittedName>
        <fullName evidence="8">Catabolite repression protein creC</fullName>
    </submittedName>
</protein>
<evidence type="ECO:0000256" key="4">
    <source>
        <dbReference type="ARBA" id="ARBA00038107"/>
    </source>
</evidence>
<reference evidence="8" key="1">
    <citation type="journal article" date="2021" name="Nat. Commun.">
        <title>Genetic determinants of endophytism in the Arabidopsis root mycobiome.</title>
        <authorList>
            <person name="Mesny F."/>
            <person name="Miyauchi S."/>
            <person name="Thiergart T."/>
            <person name="Pickel B."/>
            <person name="Atanasova L."/>
            <person name="Karlsson M."/>
            <person name="Huettel B."/>
            <person name="Barry K.W."/>
            <person name="Haridas S."/>
            <person name="Chen C."/>
            <person name="Bauer D."/>
            <person name="Andreopoulos W."/>
            <person name="Pangilinan J."/>
            <person name="LaButti K."/>
            <person name="Riley R."/>
            <person name="Lipzen A."/>
            <person name="Clum A."/>
            <person name="Drula E."/>
            <person name="Henrissat B."/>
            <person name="Kohler A."/>
            <person name="Grigoriev I.V."/>
            <person name="Martin F.M."/>
            <person name="Hacquard S."/>
        </authorList>
    </citation>
    <scope>NUCLEOTIDE SEQUENCE</scope>
    <source>
        <strain evidence="8">MPI-CAGE-CH-0230</strain>
    </source>
</reference>
<evidence type="ECO:0000256" key="2">
    <source>
        <dbReference type="ARBA" id="ARBA00022737"/>
    </source>
</evidence>
<feature type="region of interest" description="Disordered" evidence="7">
    <location>
        <begin position="117"/>
        <end position="163"/>
    </location>
</feature>
<dbReference type="InterPro" id="IPR051362">
    <property type="entry name" value="WD_repeat_creC_regulators"/>
</dbReference>
<dbReference type="PROSITE" id="PS50294">
    <property type="entry name" value="WD_REPEATS_REGION"/>
    <property type="match status" value="1"/>
</dbReference>
<evidence type="ECO:0000256" key="5">
    <source>
        <dbReference type="ARBA" id="ARBA00038682"/>
    </source>
</evidence>
<evidence type="ECO:0000256" key="6">
    <source>
        <dbReference type="PROSITE-ProRule" id="PRU00221"/>
    </source>
</evidence>
<keyword evidence="2" id="KW-0677">Repeat</keyword>
<dbReference type="GO" id="GO:0051286">
    <property type="term" value="C:cell tip"/>
    <property type="evidence" value="ECO:0007669"/>
    <property type="project" value="TreeGrafter"/>
</dbReference>
<dbReference type="GO" id="GO:0005634">
    <property type="term" value="C:nucleus"/>
    <property type="evidence" value="ECO:0007669"/>
    <property type="project" value="TreeGrafter"/>
</dbReference>
<proteinExistence type="inferred from homology"/>
<dbReference type="PROSITE" id="PS50082">
    <property type="entry name" value="WD_REPEATS_2"/>
    <property type="match status" value="1"/>
</dbReference>
<evidence type="ECO:0000313" key="8">
    <source>
        <dbReference type="EMBL" id="KAH7040317.1"/>
    </source>
</evidence>
<dbReference type="Proteomes" id="UP000756346">
    <property type="component" value="Unassembled WGS sequence"/>
</dbReference>
<evidence type="ECO:0000256" key="7">
    <source>
        <dbReference type="SAM" id="MobiDB-lite"/>
    </source>
</evidence>
<comment type="function">
    <text evidence="3">Component of the regulatory network controlling carbon source utilization through ubiquitination and deubiquitination involving creA, creB, creC, creD and acrB. Required to prevent the proteolysis of the CreB deubiquitinating enzyme in the absence of carbon catabolite repression. CreB deubiquitinating enzyme stabilized in a complex with the CreC leads to the expression of genes such as those in the proline and quinate pathways.</text>
</comment>
<dbReference type="OrthoDB" id="3367at2759"/>
<dbReference type="SUPFAM" id="SSF50978">
    <property type="entry name" value="WD40 repeat-like"/>
    <property type="match status" value="1"/>
</dbReference>
<dbReference type="InterPro" id="IPR015943">
    <property type="entry name" value="WD40/YVTN_repeat-like_dom_sf"/>
</dbReference>
<evidence type="ECO:0000256" key="3">
    <source>
        <dbReference type="ARBA" id="ARBA00037241"/>
    </source>
</evidence>